<name>A0A1H6H7H4_CHRCI</name>
<keyword evidence="1" id="KW-0732">Signal</keyword>
<evidence type="ECO:0008006" key="4">
    <source>
        <dbReference type="Google" id="ProtNLM"/>
    </source>
</evidence>
<evidence type="ECO:0000313" key="3">
    <source>
        <dbReference type="Proteomes" id="UP000198561"/>
    </source>
</evidence>
<accession>A0A1H6H7H4</accession>
<reference evidence="2 3" key="1">
    <citation type="submission" date="2016-10" db="EMBL/GenBank/DDBJ databases">
        <authorList>
            <person name="de Groot N.N."/>
        </authorList>
    </citation>
    <scope>NUCLEOTIDE SEQUENCE [LARGE SCALE GENOMIC DNA]</scope>
    <source>
        <strain evidence="2 3">DSM 23031</strain>
    </source>
</reference>
<evidence type="ECO:0000313" key="2">
    <source>
        <dbReference type="EMBL" id="SEH31741.1"/>
    </source>
</evidence>
<gene>
    <name evidence="2" type="ORF">SAMN05421593_1552</name>
</gene>
<dbReference type="EMBL" id="FNWQ01000002">
    <property type="protein sequence ID" value="SEH31741.1"/>
    <property type="molecule type" value="Genomic_DNA"/>
</dbReference>
<dbReference type="AlphaFoldDB" id="A0A1H6H7H4"/>
<dbReference type="Proteomes" id="UP000198561">
    <property type="component" value="Unassembled WGS sequence"/>
</dbReference>
<sequence>MNKIFVLLLFFTLLFSCTDSNTMELYDKVQKPGEVNIKGFSKPDVLQLRFNGEPVSIDGKTSYTNKIETQLQFVLDQGETNTLSVYNNETGTEIAKYSITYDHIDDFKTLNFFNLPGIYLQTYAVKPQVNLGKVGFEFIFPNLGELSGTSSKNVKGILKRDNGAVLAEFDNIGKDNFTALKTYNFYSSTAPVYLELYKPGTTEPYAGSKMIQVKIKQHTGANMIVLQEKMENGEWTVKGDIDVAEYL</sequence>
<feature type="chain" id="PRO_5011593424" description="Lipoprotein" evidence="1">
    <location>
        <begin position="23"/>
        <end position="247"/>
    </location>
</feature>
<proteinExistence type="predicted"/>
<dbReference type="RefSeq" id="WP_228424804.1">
    <property type="nucleotide sequence ID" value="NZ_FNWQ01000002.1"/>
</dbReference>
<organism evidence="2 3">
    <name type="scientific">Chryseobacterium culicis</name>
    <dbReference type="NCBI Taxonomy" id="680127"/>
    <lineage>
        <taxon>Bacteria</taxon>
        <taxon>Pseudomonadati</taxon>
        <taxon>Bacteroidota</taxon>
        <taxon>Flavobacteriia</taxon>
        <taxon>Flavobacteriales</taxon>
        <taxon>Weeksellaceae</taxon>
        <taxon>Chryseobacterium group</taxon>
        <taxon>Chryseobacterium</taxon>
    </lineage>
</organism>
<evidence type="ECO:0000256" key="1">
    <source>
        <dbReference type="SAM" id="SignalP"/>
    </source>
</evidence>
<feature type="signal peptide" evidence="1">
    <location>
        <begin position="1"/>
        <end position="22"/>
    </location>
</feature>
<dbReference type="PROSITE" id="PS51257">
    <property type="entry name" value="PROKAR_LIPOPROTEIN"/>
    <property type="match status" value="1"/>
</dbReference>
<dbReference type="STRING" id="680127.SAMN05421593_1552"/>
<protein>
    <recommendedName>
        <fullName evidence="4">Lipoprotein</fullName>
    </recommendedName>
</protein>